<dbReference type="GO" id="GO:0006298">
    <property type="term" value="P:mismatch repair"/>
    <property type="evidence" value="ECO:0007669"/>
    <property type="project" value="InterPro"/>
</dbReference>
<dbReference type="AlphaFoldDB" id="F9WVM0"/>
<dbReference type="InterPro" id="IPR042120">
    <property type="entry name" value="MutL_C_dimsub"/>
</dbReference>
<dbReference type="InterPro" id="IPR042121">
    <property type="entry name" value="MutL_C_regsub"/>
</dbReference>
<evidence type="ECO:0000313" key="3">
    <source>
        <dbReference type="Proteomes" id="UP000009027"/>
    </source>
</evidence>
<proteinExistence type="predicted"/>
<accession>F9WVM0</accession>
<dbReference type="PANTHER" id="PTHR10073:SF52">
    <property type="entry name" value="MISMATCH REPAIR ENDONUCLEASE PMS2"/>
    <property type="match status" value="1"/>
</dbReference>
<keyword evidence="3" id="KW-1185">Reference proteome</keyword>
<gene>
    <name evidence="2" type="ORF">TvY486_0045470</name>
</gene>
<evidence type="ECO:0008006" key="4">
    <source>
        <dbReference type="Google" id="ProtNLM"/>
    </source>
</evidence>
<feature type="region of interest" description="Disordered" evidence="1">
    <location>
        <begin position="54"/>
        <end position="75"/>
    </location>
</feature>
<dbReference type="Proteomes" id="UP000009027">
    <property type="component" value="Unassembled WGS sequence"/>
</dbReference>
<reference evidence="2 3" key="1">
    <citation type="journal article" date="2012" name="Proc. Natl. Acad. Sci. U.S.A.">
        <title>Antigenic diversity is generated by distinct evolutionary mechanisms in African trypanosome species.</title>
        <authorList>
            <person name="Jackson A.P."/>
            <person name="Berry A."/>
            <person name="Aslett M."/>
            <person name="Allison H.C."/>
            <person name="Burton P."/>
            <person name="Vavrova-Anderson J."/>
            <person name="Brown R."/>
            <person name="Browne H."/>
            <person name="Corton N."/>
            <person name="Hauser H."/>
            <person name="Gamble J."/>
            <person name="Gilderthorp R."/>
            <person name="Marcello L."/>
            <person name="McQuillan J."/>
            <person name="Otto T.D."/>
            <person name="Quail M.A."/>
            <person name="Sanders M.J."/>
            <person name="van Tonder A."/>
            <person name="Ginger M.L."/>
            <person name="Field M.C."/>
            <person name="Barry J.D."/>
            <person name="Hertz-Fowler C."/>
            <person name="Berriman M."/>
        </authorList>
    </citation>
    <scope>NUCLEOTIDE SEQUENCE</scope>
    <source>
        <strain evidence="2 3">Y486</strain>
    </source>
</reference>
<dbReference type="Gene3D" id="3.30.1540.20">
    <property type="entry name" value="MutL, C-terminal domain, dimerisation subdomain"/>
    <property type="match status" value="1"/>
</dbReference>
<name>F9WVM0_TRYVY</name>
<dbReference type="SUPFAM" id="SSF118116">
    <property type="entry name" value="DNA mismatch repair protein MutL"/>
    <property type="match status" value="1"/>
</dbReference>
<dbReference type="GO" id="GO:0032389">
    <property type="term" value="C:MutLalpha complex"/>
    <property type="evidence" value="ECO:0007669"/>
    <property type="project" value="TreeGrafter"/>
</dbReference>
<sequence length="572" mass="63285">MGLECLVAPTFFNAIGALADGASLFLRLGRREAPTMDEDVVIYVAIPKPVAGTPCTKRPLKREPPNTREGGESRGQLASQRLHEAFMPYISFQWGQSWSGNQPDAPCLRETVVEKNRFTILYVCAQKRPPGLSGQGFRQGNAAAKGLALSNVTPESCHIVDELHPVYFHMAVFSAGQYPLLFIAPELLANESELRRLFHNAWRSGAAGPGAALPDESEIPINFWPELPRAEAWRGSAASTALRVSALTERLSCAKGGPRRTPFCPLGWARSPCKAVKLSQLRLAASVALDPARTIARAYGAPTAWPGRKPYSQDHQPCPFRVEDFAAQWDSKFLIFHLHGESSHFGSCRCNQGSERTPSQVSGALGAIPETLYVSDQHALHERIRLEQFMATAESYVRHRPNRAYLPEKVPADIRRDVCIYRRFLERWGWGFGAAGECKFDGDKAAVADPSAPNCRWECDFVRQWPTIEAEGHAVTFNRMEILRKTLEEFAVTIPPPHATGGGEEENACECVVPSCVFEFFVTRSCRGAIMFGHRLSTANATRIVKALGATRQYHLCSHGRPSFAALQRRSK</sequence>
<dbReference type="InterPro" id="IPR038973">
    <property type="entry name" value="MutL/Mlh/Pms-like"/>
</dbReference>
<dbReference type="Gene3D" id="3.30.1370.100">
    <property type="entry name" value="MutL, C-terminal domain, regulatory subdomain"/>
    <property type="match status" value="1"/>
</dbReference>
<dbReference type="VEuPathDB" id="TriTrypDB:TvY486_0045470"/>
<dbReference type="GO" id="GO:0016887">
    <property type="term" value="F:ATP hydrolysis activity"/>
    <property type="evidence" value="ECO:0007669"/>
    <property type="project" value="InterPro"/>
</dbReference>
<dbReference type="GO" id="GO:0140664">
    <property type="term" value="F:ATP-dependent DNA damage sensor activity"/>
    <property type="evidence" value="ECO:0007669"/>
    <property type="project" value="InterPro"/>
</dbReference>
<organism evidence="2 3">
    <name type="scientific">Trypanosoma vivax (strain Y486)</name>
    <dbReference type="NCBI Taxonomy" id="1055687"/>
    <lineage>
        <taxon>Eukaryota</taxon>
        <taxon>Discoba</taxon>
        <taxon>Euglenozoa</taxon>
        <taxon>Kinetoplastea</taxon>
        <taxon>Metakinetoplastina</taxon>
        <taxon>Trypanosomatida</taxon>
        <taxon>Trypanosomatidae</taxon>
        <taxon>Trypanosoma</taxon>
        <taxon>Duttonella</taxon>
    </lineage>
</organism>
<evidence type="ECO:0000313" key="2">
    <source>
        <dbReference type="EMBL" id="CCD21628.1"/>
    </source>
</evidence>
<dbReference type="EMBL" id="CAEX01008025">
    <property type="protein sequence ID" value="CCD21628.1"/>
    <property type="molecule type" value="Genomic_DNA"/>
</dbReference>
<feature type="compositionally biased region" description="Basic and acidic residues" evidence="1">
    <location>
        <begin position="61"/>
        <end position="72"/>
    </location>
</feature>
<dbReference type="PANTHER" id="PTHR10073">
    <property type="entry name" value="DNA MISMATCH REPAIR PROTEIN MLH, PMS, MUTL"/>
    <property type="match status" value="1"/>
</dbReference>
<dbReference type="InterPro" id="IPR037198">
    <property type="entry name" value="MutL_C_sf"/>
</dbReference>
<evidence type="ECO:0000256" key="1">
    <source>
        <dbReference type="SAM" id="MobiDB-lite"/>
    </source>
</evidence>
<protein>
    <recommendedName>
        <fullName evidence="4">MutL C-terminal dimerisation domain-containing protein</fullName>
    </recommendedName>
</protein>